<dbReference type="Pfam" id="PF00024">
    <property type="entry name" value="PAN_1"/>
    <property type="match status" value="1"/>
</dbReference>
<name>A0ABD3XJU5_SINWO</name>
<dbReference type="PROSITE" id="PS01180">
    <property type="entry name" value="CUB"/>
    <property type="match status" value="1"/>
</dbReference>
<feature type="domain" description="CUB" evidence="3">
    <location>
        <begin position="116"/>
        <end position="237"/>
    </location>
</feature>
<dbReference type="InterPro" id="IPR003609">
    <property type="entry name" value="Pan_app"/>
</dbReference>
<organism evidence="5 6">
    <name type="scientific">Sinanodonta woodiana</name>
    <name type="common">Chinese pond mussel</name>
    <name type="synonym">Anodonta woodiana</name>
    <dbReference type="NCBI Taxonomy" id="1069815"/>
    <lineage>
        <taxon>Eukaryota</taxon>
        <taxon>Metazoa</taxon>
        <taxon>Spiralia</taxon>
        <taxon>Lophotrochozoa</taxon>
        <taxon>Mollusca</taxon>
        <taxon>Bivalvia</taxon>
        <taxon>Autobranchia</taxon>
        <taxon>Heteroconchia</taxon>
        <taxon>Palaeoheterodonta</taxon>
        <taxon>Unionida</taxon>
        <taxon>Unionoidea</taxon>
        <taxon>Unionidae</taxon>
        <taxon>Unioninae</taxon>
        <taxon>Sinanodonta</taxon>
    </lineage>
</organism>
<proteinExistence type="predicted"/>
<gene>
    <name evidence="5" type="ORF">ACJMK2_025272</name>
</gene>
<reference evidence="5 6" key="1">
    <citation type="submission" date="2024-11" db="EMBL/GenBank/DDBJ databases">
        <title>Chromosome-level genome assembly of the freshwater bivalve Anodonta woodiana.</title>
        <authorList>
            <person name="Chen X."/>
        </authorList>
    </citation>
    <scope>NUCLEOTIDE SEQUENCE [LARGE SCALE GENOMIC DNA]</scope>
    <source>
        <strain evidence="5">MN2024</strain>
        <tissue evidence="5">Gills</tissue>
    </source>
</reference>
<sequence length="237" mass="26631">MFNVSALYLSNGYLDLKPAKGTNYYERSKDFFANLYKMAPGTVLKDQRKYRGIFSDASLEDCSKYCITATEYTCRSFAYNKDAKVCALSDATASSAAAVLKEPKYDYYQMHPEWPCNVSFPWNYKPRVIATPRYPYQPVNKKTCYFNLEAPPMRQVALTLTHFYTNKDTCTDGTDGVTIYDGWGERGTKLASLCHRSSSLPLSIKSSNGTLTVILVTDSSNASMAAVYEFGMNEIES</sequence>
<dbReference type="PANTHER" id="PTHR46908:SF4">
    <property type="entry name" value="TUMOR NECROSIS FACTOR-INDUCIBLE GENE 6 PROTEIN"/>
    <property type="match status" value="1"/>
</dbReference>
<feature type="domain" description="Apple" evidence="4">
    <location>
        <begin position="31"/>
        <end position="112"/>
    </location>
</feature>
<evidence type="ECO:0000313" key="5">
    <source>
        <dbReference type="EMBL" id="KAL3885178.1"/>
    </source>
</evidence>
<dbReference type="SMART" id="SM00042">
    <property type="entry name" value="CUB"/>
    <property type="match status" value="1"/>
</dbReference>
<accession>A0ABD3XJU5</accession>
<dbReference type="SUPFAM" id="SSF57414">
    <property type="entry name" value="Hairpin loop containing domain-like"/>
    <property type="match status" value="1"/>
</dbReference>
<comment type="caution">
    <text evidence="5">The sequence shown here is derived from an EMBL/GenBank/DDBJ whole genome shotgun (WGS) entry which is preliminary data.</text>
</comment>
<dbReference type="CDD" id="cd00041">
    <property type="entry name" value="CUB"/>
    <property type="match status" value="1"/>
</dbReference>
<evidence type="ECO:0000313" key="6">
    <source>
        <dbReference type="Proteomes" id="UP001634394"/>
    </source>
</evidence>
<comment type="caution">
    <text evidence="2">Lacks conserved residue(s) required for the propagation of feature annotation.</text>
</comment>
<dbReference type="Proteomes" id="UP001634394">
    <property type="component" value="Unassembled WGS sequence"/>
</dbReference>
<keyword evidence="1" id="KW-1015">Disulfide bond</keyword>
<dbReference type="InterPro" id="IPR000859">
    <property type="entry name" value="CUB_dom"/>
</dbReference>
<evidence type="ECO:0000259" key="3">
    <source>
        <dbReference type="PROSITE" id="PS01180"/>
    </source>
</evidence>
<dbReference type="EMBL" id="JBJQND010000002">
    <property type="protein sequence ID" value="KAL3885178.1"/>
    <property type="molecule type" value="Genomic_DNA"/>
</dbReference>
<dbReference type="InterPro" id="IPR052129">
    <property type="entry name" value="Spermadhesin-Link_domain"/>
</dbReference>
<keyword evidence="6" id="KW-1185">Reference proteome</keyword>
<dbReference type="Gene3D" id="2.60.120.290">
    <property type="entry name" value="Spermadhesin, CUB domain"/>
    <property type="match status" value="1"/>
</dbReference>
<dbReference type="Pfam" id="PF00431">
    <property type="entry name" value="CUB"/>
    <property type="match status" value="1"/>
</dbReference>
<dbReference type="AlphaFoldDB" id="A0ABD3XJU5"/>
<dbReference type="CDD" id="cd01099">
    <property type="entry name" value="PAN_AP_HGF"/>
    <property type="match status" value="1"/>
</dbReference>
<dbReference type="SUPFAM" id="SSF49854">
    <property type="entry name" value="Spermadhesin, CUB domain"/>
    <property type="match status" value="1"/>
</dbReference>
<dbReference type="SMART" id="SM00473">
    <property type="entry name" value="PAN_AP"/>
    <property type="match status" value="1"/>
</dbReference>
<evidence type="ECO:0000259" key="4">
    <source>
        <dbReference type="PROSITE" id="PS50948"/>
    </source>
</evidence>
<evidence type="ECO:0000256" key="2">
    <source>
        <dbReference type="PROSITE-ProRule" id="PRU00059"/>
    </source>
</evidence>
<dbReference type="PROSITE" id="PS50948">
    <property type="entry name" value="PAN"/>
    <property type="match status" value="1"/>
</dbReference>
<dbReference type="Gene3D" id="3.50.4.10">
    <property type="entry name" value="Hepatocyte Growth Factor"/>
    <property type="match status" value="1"/>
</dbReference>
<dbReference type="InterPro" id="IPR035914">
    <property type="entry name" value="Sperma_CUB_dom_sf"/>
</dbReference>
<protein>
    <submittedName>
        <fullName evidence="5">Uncharacterized protein</fullName>
    </submittedName>
</protein>
<dbReference type="PANTHER" id="PTHR46908">
    <property type="entry name" value="CUBILIN-LIKE PROTEIN"/>
    <property type="match status" value="1"/>
</dbReference>
<evidence type="ECO:0000256" key="1">
    <source>
        <dbReference type="ARBA" id="ARBA00023157"/>
    </source>
</evidence>